<dbReference type="EMBL" id="SJPV01000019">
    <property type="protein sequence ID" value="TWU31009.1"/>
    <property type="molecule type" value="Genomic_DNA"/>
</dbReference>
<proteinExistence type="predicted"/>
<name>A0A5C6D7Z0_9BACT</name>
<reference evidence="1 2" key="1">
    <citation type="submission" date="2019-02" db="EMBL/GenBank/DDBJ databases">
        <title>Deep-cultivation of Planctomycetes and their phenomic and genomic characterization uncovers novel biology.</title>
        <authorList>
            <person name="Wiegand S."/>
            <person name="Jogler M."/>
            <person name="Boedeker C."/>
            <person name="Pinto D."/>
            <person name="Vollmers J."/>
            <person name="Rivas-Marin E."/>
            <person name="Kohn T."/>
            <person name="Peeters S.H."/>
            <person name="Heuer A."/>
            <person name="Rast P."/>
            <person name="Oberbeckmann S."/>
            <person name="Bunk B."/>
            <person name="Jeske O."/>
            <person name="Meyerdierks A."/>
            <person name="Storesund J.E."/>
            <person name="Kallscheuer N."/>
            <person name="Luecker S."/>
            <person name="Lage O.M."/>
            <person name="Pohl T."/>
            <person name="Merkel B.J."/>
            <person name="Hornburger P."/>
            <person name="Mueller R.-W."/>
            <person name="Bruemmer F."/>
            <person name="Labrenz M."/>
            <person name="Spormann A.M."/>
            <person name="Op Den Camp H."/>
            <person name="Overmann J."/>
            <person name="Amann R."/>
            <person name="Jetten M.S.M."/>
            <person name="Mascher T."/>
            <person name="Medema M.H."/>
            <person name="Devos D.P."/>
            <person name="Kaster A.-K."/>
            <person name="Ovreas L."/>
            <person name="Rohde M."/>
            <person name="Galperin M.Y."/>
            <person name="Jogler C."/>
        </authorList>
    </citation>
    <scope>NUCLEOTIDE SEQUENCE [LARGE SCALE GENOMIC DNA]</scope>
    <source>
        <strain evidence="1 2">Poly41</strain>
    </source>
</reference>
<gene>
    <name evidence="1" type="ORF">Poly41_64780</name>
</gene>
<dbReference type="AlphaFoldDB" id="A0A5C6D7Z0"/>
<evidence type="ECO:0000313" key="2">
    <source>
        <dbReference type="Proteomes" id="UP000319143"/>
    </source>
</evidence>
<accession>A0A5C6D7Z0</accession>
<keyword evidence="2" id="KW-1185">Reference proteome</keyword>
<evidence type="ECO:0000313" key="1">
    <source>
        <dbReference type="EMBL" id="TWU31009.1"/>
    </source>
</evidence>
<comment type="caution">
    <text evidence="1">The sequence shown here is derived from an EMBL/GenBank/DDBJ whole genome shotgun (WGS) entry which is preliminary data.</text>
</comment>
<organism evidence="1 2">
    <name type="scientific">Novipirellula artificiosorum</name>
    <dbReference type="NCBI Taxonomy" id="2528016"/>
    <lineage>
        <taxon>Bacteria</taxon>
        <taxon>Pseudomonadati</taxon>
        <taxon>Planctomycetota</taxon>
        <taxon>Planctomycetia</taxon>
        <taxon>Pirellulales</taxon>
        <taxon>Pirellulaceae</taxon>
        <taxon>Novipirellula</taxon>
    </lineage>
</organism>
<protein>
    <submittedName>
        <fullName evidence="1">Uncharacterized protein</fullName>
    </submittedName>
</protein>
<dbReference type="RefSeq" id="WP_146531163.1">
    <property type="nucleotide sequence ID" value="NZ_SJPV01000019.1"/>
</dbReference>
<dbReference type="Proteomes" id="UP000319143">
    <property type="component" value="Unassembled WGS sequence"/>
</dbReference>
<sequence length="85" mass="9726">MIPTTVNRLRCCDPVLEVPPHQQPDSKFCCDRYRLLGFQSWAEVIDKSVQGTRMLRVGCNPEFTADLICIERIGPIEYVLNEAND</sequence>